<evidence type="ECO:0000313" key="4">
    <source>
        <dbReference type="EMBL" id="GGJ12767.1"/>
    </source>
</evidence>
<dbReference type="InterPro" id="IPR050272">
    <property type="entry name" value="Isochorismatase-like_hydrls"/>
</dbReference>
<dbReference type="EMBL" id="BMOY01000047">
    <property type="protein sequence ID" value="GGJ12767.1"/>
    <property type="molecule type" value="Genomic_DNA"/>
</dbReference>
<evidence type="ECO:0000256" key="2">
    <source>
        <dbReference type="ARBA" id="ARBA00022801"/>
    </source>
</evidence>
<accession>A0A917NMV2</accession>
<proteinExistence type="inferred from homology"/>
<dbReference type="PANTHER" id="PTHR43540:SF9">
    <property type="entry name" value="FAMILY HYDROLASE, PUTATIVE (AFU_ORTHOLOGUE AFUA_2G08700)-RELATED"/>
    <property type="match status" value="1"/>
</dbReference>
<protein>
    <submittedName>
        <fullName evidence="4">Peroxyureidoacrylate/ureidoacrylate amidohydrolase RutB</fullName>
    </submittedName>
</protein>
<dbReference type="GO" id="GO:0016787">
    <property type="term" value="F:hydrolase activity"/>
    <property type="evidence" value="ECO:0007669"/>
    <property type="project" value="UniProtKB-KW"/>
</dbReference>
<evidence type="ECO:0000313" key="5">
    <source>
        <dbReference type="Proteomes" id="UP000637695"/>
    </source>
</evidence>
<dbReference type="Proteomes" id="UP000637695">
    <property type="component" value="Unassembled WGS sequence"/>
</dbReference>
<dbReference type="AlphaFoldDB" id="A0A917NMV2"/>
<keyword evidence="5" id="KW-1185">Reference proteome</keyword>
<dbReference type="InterPro" id="IPR036380">
    <property type="entry name" value="Isochorismatase-like_sf"/>
</dbReference>
<gene>
    <name evidence="4" type="primary">rutB</name>
    <name evidence="4" type="ORF">GCM10010885_22630</name>
</gene>
<feature type="domain" description="Isochorismatase-like" evidence="3">
    <location>
        <begin position="5"/>
        <end position="178"/>
    </location>
</feature>
<dbReference type="Gene3D" id="3.40.50.850">
    <property type="entry name" value="Isochorismatase-like"/>
    <property type="match status" value="1"/>
</dbReference>
<reference evidence="4" key="1">
    <citation type="journal article" date="2014" name="Int. J. Syst. Evol. Microbiol.">
        <title>Complete genome sequence of Corynebacterium casei LMG S-19264T (=DSM 44701T), isolated from a smear-ripened cheese.</title>
        <authorList>
            <consortium name="US DOE Joint Genome Institute (JGI-PGF)"/>
            <person name="Walter F."/>
            <person name="Albersmeier A."/>
            <person name="Kalinowski J."/>
            <person name="Ruckert C."/>
        </authorList>
    </citation>
    <scope>NUCLEOTIDE SEQUENCE</scope>
    <source>
        <strain evidence="4">JCM 18487</strain>
    </source>
</reference>
<dbReference type="Pfam" id="PF00857">
    <property type="entry name" value="Isochorismatase"/>
    <property type="match status" value="1"/>
</dbReference>
<reference evidence="4" key="2">
    <citation type="submission" date="2020-09" db="EMBL/GenBank/DDBJ databases">
        <authorList>
            <person name="Sun Q."/>
            <person name="Ohkuma M."/>
        </authorList>
    </citation>
    <scope>NUCLEOTIDE SEQUENCE</scope>
    <source>
        <strain evidence="4">JCM 18487</strain>
    </source>
</reference>
<comment type="caution">
    <text evidence="4">The sequence shown here is derived from an EMBL/GenBank/DDBJ whole genome shotgun (WGS) entry which is preliminary data.</text>
</comment>
<organism evidence="4 5">
    <name type="scientific">Alicyclobacillus cellulosilyticus</name>
    <dbReference type="NCBI Taxonomy" id="1003997"/>
    <lineage>
        <taxon>Bacteria</taxon>
        <taxon>Bacillati</taxon>
        <taxon>Bacillota</taxon>
        <taxon>Bacilli</taxon>
        <taxon>Bacillales</taxon>
        <taxon>Alicyclobacillaceae</taxon>
        <taxon>Alicyclobacillus</taxon>
    </lineage>
</organism>
<sequence>MGVDIERVRRVVPPLQVLLPFARKEGIPVIWVNWGNRPDRLNLSPATLFVYKRDEDEIGIGEALPHNGSKVLEKGSWGADIIEELPRDERDVYVDKFRMSGFWDTPLDSILRNMGVTTLFFCGVNTDQCVMSTLQDACFLGYDCVLLEDCTATTSPDFCWEATLYNVKQCYGFVSTSTALIQATAESETKNRQT</sequence>
<dbReference type="SUPFAM" id="SSF52499">
    <property type="entry name" value="Isochorismatase-like hydrolases"/>
    <property type="match status" value="1"/>
</dbReference>
<keyword evidence="2" id="KW-0378">Hydrolase</keyword>
<dbReference type="PANTHER" id="PTHR43540">
    <property type="entry name" value="PEROXYUREIDOACRYLATE/UREIDOACRYLATE AMIDOHYDROLASE-RELATED"/>
    <property type="match status" value="1"/>
</dbReference>
<evidence type="ECO:0000256" key="1">
    <source>
        <dbReference type="ARBA" id="ARBA00006336"/>
    </source>
</evidence>
<dbReference type="CDD" id="cd00431">
    <property type="entry name" value="cysteine_hydrolases"/>
    <property type="match status" value="1"/>
</dbReference>
<name>A0A917NMV2_9BACL</name>
<comment type="similarity">
    <text evidence="1">Belongs to the isochorismatase family.</text>
</comment>
<evidence type="ECO:0000259" key="3">
    <source>
        <dbReference type="Pfam" id="PF00857"/>
    </source>
</evidence>
<dbReference type="InterPro" id="IPR000868">
    <property type="entry name" value="Isochorismatase-like_dom"/>
</dbReference>